<dbReference type="InterPro" id="IPR036047">
    <property type="entry name" value="F-box-like_dom_sf"/>
</dbReference>
<feature type="domain" description="F-box" evidence="2">
    <location>
        <begin position="8"/>
        <end position="54"/>
    </location>
</feature>
<evidence type="ECO:0000259" key="2">
    <source>
        <dbReference type="PROSITE" id="PS50181"/>
    </source>
</evidence>
<dbReference type="SMART" id="SM00256">
    <property type="entry name" value="FBOX"/>
    <property type="match status" value="1"/>
</dbReference>
<organism evidence="3 4">
    <name type="scientific">Urochloa decumbens</name>
    <dbReference type="NCBI Taxonomy" id="240449"/>
    <lineage>
        <taxon>Eukaryota</taxon>
        <taxon>Viridiplantae</taxon>
        <taxon>Streptophyta</taxon>
        <taxon>Embryophyta</taxon>
        <taxon>Tracheophyta</taxon>
        <taxon>Spermatophyta</taxon>
        <taxon>Magnoliopsida</taxon>
        <taxon>Liliopsida</taxon>
        <taxon>Poales</taxon>
        <taxon>Poaceae</taxon>
        <taxon>PACMAD clade</taxon>
        <taxon>Panicoideae</taxon>
        <taxon>Panicodae</taxon>
        <taxon>Paniceae</taxon>
        <taxon>Melinidinae</taxon>
        <taxon>Urochloa</taxon>
    </lineage>
</organism>
<dbReference type="CDD" id="cd22157">
    <property type="entry name" value="F-box_AtFBW1-like"/>
    <property type="match status" value="1"/>
</dbReference>
<name>A0ABC9GBL6_9POAL</name>
<dbReference type="SUPFAM" id="SSF81383">
    <property type="entry name" value="F-box domain"/>
    <property type="match status" value="1"/>
</dbReference>
<proteinExistence type="predicted"/>
<reference evidence="3" key="1">
    <citation type="submission" date="2024-10" db="EMBL/GenBank/DDBJ databases">
        <authorList>
            <person name="Ryan C."/>
        </authorList>
    </citation>
    <scope>NUCLEOTIDE SEQUENCE [LARGE SCALE GENOMIC DNA]</scope>
</reference>
<gene>
    <name evidence="3" type="ORF">URODEC1_LOCUS114100</name>
</gene>
<sequence>MDCPSPKRSAVAGLPEDAVLEILARVPARSLYRFKCVAKAWRDLIEDPLNRKRLRQTLQGFFFIDKEIYECRLGFAGLPTRSVHLQIDSSLSFLMTKLPGIEALTFLDSCNGLLLFEHTQKTWPYDPLGYVVCNPATEQWEVLARYDGPLPWVYVEPARYCYLVFDPSVSSHFHLVEWEFTRSFEKDGFVVDDDEEEEDGDEENDGYVHHYWNHREKLVEYSYEDDGEEEDEVEVEREKEEEEEEREEEEEGEEMDEASWTLVHVYSSGTSKWTHMQRDWSQIQSDQSKHDFEGWSHHGLIPRQSSWCAVLNGILHFIIEGQNQIAAVDVQGATWKIIPVPMAERKSWPKLGDVYVAQSQGHLQYIKRTSNGELLIWVLEDYDAQAWVLKHSVSFMDLFGKTRHYTGRTNDYSVVRHASRYKCGFHCSKLEPKADII</sequence>
<dbReference type="InterPro" id="IPR001810">
    <property type="entry name" value="F-box_dom"/>
</dbReference>
<feature type="region of interest" description="Disordered" evidence="1">
    <location>
        <begin position="223"/>
        <end position="257"/>
    </location>
</feature>
<dbReference type="Pfam" id="PF00646">
    <property type="entry name" value="F-box"/>
    <property type="match status" value="1"/>
</dbReference>
<protein>
    <recommendedName>
        <fullName evidence="2">F-box domain-containing protein</fullName>
    </recommendedName>
</protein>
<evidence type="ECO:0000256" key="1">
    <source>
        <dbReference type="SAM" id="MobiDB-lite"/>
    </source>
</evidence>
<dbReference type="InterPro" id="IPR055290">
    <property type="entry name" value="At3g26010-like"/>
</dbReference>
<dbReference type="Proteomes" id="UP001497457">
    <property type="component" value="Chromosome 8b"/>
</dbReference>
<dbReference type="PANTHER" id="PTHR35546">
    <property type="entry name" value="F-BOX PROTEIN INTERACTION DOMAIN PROTEIN-RELATED"/>
    <property type="match status" value="1"/>
</dbReference>
<dbReference type="Gene3D" id="1.20.1280.50">
    <property type="match status" value="1"/>
</dbReference>
<evidence type="ECO:0000313" key="3">
    <source>
        <dbReference type="EMBL" id="CAL5090934.1"/>
    </source>
</evidence>
<dbReference type="AlphaFoldDB" id="A0ABC9GBL6"/>
<dbReference type="PANTHER" id="PTHR35546:SF24">
    <property type="entry name" value="F-BOX DOMAIN-CONTAINING PROTEIN"/>
    <property type="match status" value="1"/>
</dbReference>
<evidence type="ECO:0000313" key="4">
    <source>
        <dbReference type="Proteomes" id="UP001497457"/>
    </source>
</evidence>
<dbReference type="PROSITE" id="PS50181">
    <property type="entry name" value="FBOX"/>
    <property type="match status" value="1"/>
</dbReference>
<dbReference type="EMBL" id="OZ075118">
    <property type="protein sequence ID" value="CAL5090934.1"/>
    <property type="molecule type" value="Genomic_DNA"/>
</dbReference>
<keyword evidence="4" id="KW-1185">Reference proteome</keyword>
<accession>A0ABC9GBL6</accession>